<dbReference type="InterPro" id="IPR029000">
    <property type="entry name" value="Cyclophilin-like_dom_sf"/>
</dbReference>
<feature type="compositionally biased region" description="Low complexity" evidence="6">
    <location>
        <begin position="374"/>
        <end position="383"/>
    </location>
</feature>
<keyword evidence="4" id="KW-0697">Rotamase</keyword>
<comment type="similarity">
    <text evidence="2">Belongs to the cyclophilin-type PPIase family.</text>
</comment>
<feature type="compositionally biased region" description="Basic residues" evidence="6">
    <location>
        <begin position="336"/>
        <end position="348"/>
    </location>
</feature>
<feature type="compositionally biased region" description="Polar residues" evidence="6">
    <location>
        <begin position="217"/>
        <end position="229"/>
    </location>
</feature>
<gene>
    <name evidence="8" type="ORF">PVAP13_4NG189133</name>
</gene>
<accession>A0A8T0TCY2</accession>
<dbReference type="AlphaFoldDB" id="A0A8T0TCY2"/>
<sequence>MARKKNPFVFLDVSIGDDHAGKMVFELFADVVPKTAEDFRALCTGEKGVGKTTISPLYYRGTKFHKIMKGVMAQGGDFSKNNGTGGESIYGGTFEDENFVLRHDYRGLLSMANTGPNTNGSQFFITFKPAPHLDRKNTVFGKLILGDDVLTKIECVDVDGLTPLVRVKIVDCGMHIDINDYGSMASKNDKVKADNSNLSNGIASGGDNSEHKLRSYSRWSSKGRGSSISPRGPIKRPSIHPVESSRSTSPTRLPVESSRSTSPTRQSINMGLRERSSSRSPSRCASRSLDTPLSRSRSKNASSSGAQTRSFSGRSGSHLPRRNQNASPEGSPVQRRMSRSPSRRRRVSSTRSVSWSPSRRSKRRKIRSHRRSSGRSSVHSPTSHHQPRRSSSRGASPPCSHRARLPSPDNVRSLSRSGGSSHGSPKRIRKGRGFTRRYSFVQRYRSPTSNRLSVRSDHYGGRNNRERYATYQSSHYHRRYRSPSIGRASSRRRTWSRS</sequence>
<proteinExistence type="inferred from homology"/>
<dbReference type="PANTHER" id="PTHR11071:SF564">
    <property type="entry name" value="PPIASE CYCLOPHILIN-TYPE DOMAIN-CONTAINING PROTEIN"/>
    <property type="match status" value="1"/>
</dbReference>
<feature type="compositionally biased region" description="Basic and acidic residues" evidence="6">
    <location>
        <begin position="454"/>
        <end position="468"/>
    </location>
</feature>
<dbReference type="Pfam" id="PF00160">
    <property type="entry name" value="Pro_isomerase"/>
    <property type="match status" value="1"/>
</dbReference>
<feature type="compositionally biased region" description="Low complexity" evidence="6">
    <location>
        <begin position="349"/>
        <end position="358"/>
    </location>
</feature>
<evidence type="ECO:0000313" key="9">
    <source>
        <dbReference type="Proteomes" id="UP000823388"/>
    </source>
</evidence>
<evidence type="ECO:0000313" key="8">
    <source>
        <dbReference type="EMBL" id="KAG2607055.1"/>
    </source>
</evidence>
<feature type="compositionally biased region" description="Basic residues" evidence="6">
    <location>
        <begin position="359"/>
        <end position="373"/>
    </location>
</feature>
<dbReference type="GO" id="GO:0003755">
    <property type="term" value="F:peptidyl-prolyl cis-trans isomerase activity"/>
    <property type="evidence" value="ECO:0007669"/>
    <property type="project" value="UniProtKB-KW"/>
</dbReference>
<dbReference type="EC" id="5.2.1.8" evidence="3"/>
<feature type="compositionally biased region" description="Low complexity" evidence="6">
    <location>
        <begin position="412"/>
        <end position="423"/>
    </location>
</feature>
<dbReference type="FunFam" id="2.40.100.10:FF:000022">
    <property type="entry name" value="Peptidyl-prolyl cis-trans isomerase CYP95"/>
    <property type="match status" value="1"/>
</dbReference>
<dbReference type="PANTHER" id="PTHR11071">
    <property type="entry name" value="PEPTIDYL-PROLYL CIS-TRANS ISOMERASE"/>
    <property type="match status" value="1"/>
</dbReference>
<evidence type="ECO:0000256" key="5">
    <source>
        <dbReference type="ARBA" id="ARBA00023235"/>
    </source>
</evidence>
<keyword evidence="5" id="KW-0413">Isomerase</keyword>
<dbReference type="GO" id="GO:0005737">
    <property type="term" value="C:cytoplasm"/>
    <property type="evidence" value="ECO:0007669"/>
    <property type="project" value="TreeGrafter"/>
</dbReference>
<feature type="compositionally biased region" description="Polar residues" evidence="6">
    <location>
        <begin position="305"/>
        <end position="315"/>
    </location>
</feature>
<dbReference type="GO" id="GO:0016018">
    <property type="term" value="F:cyclosporin A binding"/>
    <property type="evidence" value="ECO:0007669"/>
    <property type="project" value="TreeGrafter"/>
</dbReference>
<dbReference type="OrthoDB" id="756750at2759"/>
<evidence type="ECO:0000256" key="1">
    <source>
        <dbReference type="ARBA" id="ARBA00000971"/>
    </source>
</evidence>
<dbReference type="SUPFAM" id="SSF50891">
    <property type="entry name" value="Cyclophilin-like"/>
    <property type="match status" value="1"/>
</dbReference>
<dbReference type="Gene3D" id="2.40.100.10">
    <property type="entry name" value="Cyclophilin-like"/>
    <property type="match status" value="1"/>
</dbReference>
<comment type="caution">
    <text evidence="8">The sequence shown here is derived from an EMBL/GenBank/DDBJ whole genome shotgun (WGS) entry which is preliminary data.</text>
</comment>
<feature type="compositionally biased region" description="Polar residues" evidence="6">
    <location>
        <begin position="244"/>
        <end position="269"/>
    </location>
</feature>
<name>A0A8T0TCY2_PANVG</name>
<evidence type="ECO:0000256" key="3">
    <source>
        <dbReference type="ARBA" id="ARBA00013194"/>
    </source>
</evidence>
<feature type="domain" description="PPIase cyclophilin-type" evidence="7">
    <location>
        <begin position="10"/>
        <end position="174"/>
    </location>
</feature>
<evidence type="ECO:0000259" key="7">
    <source>
        <dbReference type="PROSITE" id="PS50072"/>
    </source>
</evidence>
<dbReference type="EMBL" id="CM029044">
    <property type="protein sequence ID" value="KAG2607055.1"/>
    <property type="molecule type" value="Genomic_DNA"/>
</dbReference>
<organism evidence="8 9">
    <name type="scientific">Panicum virgatum</name>
    <name type="common">Blackwell switchgrass</name>
    <dbReference type="NCBI Taxonomy" id="38727"/>
    <lineage>
        <taxon>Eukaryota</taxon>
        <taxon>Viridiplantae</taxon>
        <taxon>Streptophyta</taxon>
        <taxon>Embryophyta</taxon>
        <taxon>Tracheophyta</taxon>
        <taxon>Spermatophyta</taxon>
        <taxon>Magnoliopsida</taxon>
        <taxon>Liliopsida</taxon>
        <taxon>Poales</taxon>
        <taxon>Poaceae</taxon>
        <taxon>PACMAD clade</taxon>
        <taxon>Panicoideae</taxon>
        <taxon>Panicodae</taxon>
        <taxon>Paniceae</taxon>
        <taxon>Panicinae</taxon>
        <taxon>Panicum</taxon>
        <taxon>Panicum sect. Hiantes</taxon>
    </lineage>
</organism>
<comment type="catalytic activity">
    <reaction evidence="1">
        <text>[protein]-peptidylproline (omega=180) = [protein]-peptidylproline (omega=0)</text>
        <dbReference type="Rhea" id="RHEA:16237"/>
        <dbReference type="Rhea" id="RHEA-COMP:10747"/>
        <dbReference type="Rhea" id="RHEA-COMP:10748"/>
        <dbReference type="ChEBI" id="CHEBI:83833"/>
        <dbReference type="ChEBI" id="CHEBI:83834"/>
        <dbReference type="EC" id="5.2.1.8"/>
    </reaction>
</comment>
<evidence type="ECO:0000256" key="2">
    <source>
        <dbReference type="ARBA" id="ARBA00007365"/>
    </source>
</evidence>
<feature type="region of interest" description="Disordered" evidence="6">
    <location>
        <begin position="196"/>
        <end position="498"/>
    </location>
</feature>
<feature type="compositionally biased region" description="Basic residues" evidence="6">
    <location>
        <begin position="489"/>
        <end position="498"/>
    </location>
</feature>
<dbReference type="PRINTS" id="PR00153">
    <property type="entry name" value="CSAPPISMRASE"/>
</dbReference>
<dbReference type="PROSITE" id="PS50072">
    <property type="entry name" value="CSA_PPIASE_2"/>
    <property type="match status" value="1"/>
</dbReference>
<reference evidence="8" key="1">
    <citation type="submission" date="2020-05" db="EMBL/GenBank/DDBJ databases">
        <title>WGS assembly of Panicum virgatum.</title>
        <authorList>
            <person name="Lovell J.T."/>
            <person name="Jenkins J."/>
            <person name="Shu S."/>
            <person name="Juenger T.E."/>
            <person name="Schmutz J."/>
        </authorList>
    </citation>
    <scope>NUCLEOTIDE SEQUENCE</scope>
    <source>
        <strain evidence="8">AP13</strain>
    </source>
</reference>
<dbReference type="InterPro" id="IPR002130">
    <property type="entry name" value="Cyclophilin-type_PPIase_dom"/>
</dbReference>
<dbReference type="GO" id="GO:0006457">
    <property type="term" value="P:protein folding"/>
    <property type="evidence" value="ECO:0007669"/>
    <property type="project" value="TreeGrafter"/>
</dbReference>
<keyword evidence="9" id="KW-1185">Reference proteome</keyword>
<protein>
    <recommendedName>
        <fullName evidence="3">peptidylprolyl isomerase</fullName>
        <ecNumber evidence="3">5.2.1.8</ecNumber>
    </recommendedName>
</protein>
<evidence type="ECO:0000256" key="6">
    <source>
        <dbReference type="SAM" id="MobiDB-lite"/>
    </source>
</evidence>
<feature type="compositionally biased region" description="Basic residues" evidence="6">
    <location>
        <begin position="424"/>
        <end position="435"/>
    </location>
</feature>
<dbReference type="Proteomes" id="UP000823388">
    <property type="component" value="Chromosome 4N"/>
</dbReference>
<evidence type="ECO:0000256" key="4">
    <source>
        <dbReference type="ARBA" id="ARBA00023110"/>
    </source>
</evidence>
<feature type="compositionally biased region" description="Low complexity" evidence="6">
    <location>
        <begin position="278"/>
        <end position="288"/>
    </location>
</feature>